<sequence>CKLNTNSRTQTPSHIQRFSTIDFCKSLVEAETDDCGFVSWSQLVAVKRLP</sequence>
<proteinExistence type="predicted"/>
<feature type="non-terminal residue" evidence="1">
    <location>
        <position position="1"/>
    </location>
</feature>
<dbReference type="EMBL" id="WRXP01004819">
    <property type="protein sequence ID" value="KAF1001367.1"/>
    <property type="molecule type" value="Genomic_DNA"/>
</dbReference>
<evidence type="ECO:0000313" key="2">
    <source>
        <dbReference type="Proteomes" id="UP000593563"/>
    </source>
</evidence>
<keyword evidence="2" id="KW-1185">Reference proteome</keyword>
<protein>
    <submittedName>
        <fullName evidence="1">Uncharacterized protein</fullName>
    </submittedName>
</protein>
<gene>
    <name evidence="1" type="ORF">AG4045_010536</name>
</gene>
<name>A0A6L5B968_APIGR</name>
<dbReference type="AlphaFoldDB" id="A0A6L5B968"/>
<accession>A0A6L5B968</accession>
<organism evidence="1 2">
    <name type="scientific">Apium graveolens</name>
    <name type="common">Celery</name>
    <dbReference type="NCBI Taxonomy" id="4045"/>
    <lineage>
        <taxon>Eukaryota</taxon>
        <taxon>Viridiplantae</taxon>
        <taxon>Streptophyta</taxon>
        <taxon>Embryophyta</taxon>
        <taxon>Tracheophyta</taxon>
        <taxon>Spermatophyta</taxon>
        <taxon>Magnoliopsida</taxon>
        <taxon>eudicotyledons</taxon>
        <taxon>Gunneridae</taxon>
        <taxon>Pentapetalae</taxon>
        <taxon>asterids</taxon>
        <taxon>campanulids</taxon>
        <taxon>Apiales</taxon>
        <taxon>Apiaceae</taxon>
        <taxon>Apioideae</taxon>
        <taxon>apioid superclade</taxon>
        <taxon>Apieae</taxon>
        <taxon>Apium</taxon>
    </lineage>
</organism>
<dbReference type="Proteomes" id="UP000593563">
    <property type="component" value="Unassembled WGS sequence"/>
</dbReference>
<reference evidence="1" key="1">
    <citation type="submission" date="2020-01" db="EMBL/GenBank/DDBJ databases">
        <title>The Celery Genome Sequence Reveals Sequential Paleo-tetraploidization, Resistance Gene Elimination, Karyotype Evolution, and Functional Innovation in Apiales.</title>
        <authorList>
            <person name="Song X."/>
        </authorList>
    </citation>
    <scope>NUCLEOTIDE SEQUENCE</scope>
    <source>
        <tissue evidence="1">Leaf</tissue>
    </source>
</reference>
<comment type="caution">
    <text evidence="1">The sequence shown here is derived from an EMBL/GenBank/DDBJ whole genome shotgun (WGS) entry which is preliminary data.</text>
</comment>
<evidence type="ECO:0000313" key="1">
    <source>
        <dbReference type="EMBL" id="KAF1001367.1"/>
    </source>
</evidence>